<name>A0A830GPQ2_9EURY</name>
<evidence type="ECO:0000259" key="1">
    <source>
        <dbReference type="Pfam" id="PF13480"/>
    </source>
</evidence>
<protein>
    <recommendedName>
        <fullName evidence="1">BioF2-like acetyltransferase domain-containing protein</fullName>
    </recommendedName>
</protein>
<dbReference type="RefSeq" id="WP_189001022.1">
    <property type="nucleotide sequence ID" value="NZ_BMOU01000006.1"/>
</dbReference>
<evidence type="ECO:0000313" key="3">
    <source>
        <dbReference type="Proteomes" id="UP000605784"/>
    </source>
</evidence>
<reference evidence="2" key="2">
    <citation type="submission" date="2020-09" db="EMBL/GenBank/DDBJ databases">
        <authorList>
            <person name="Sun Q."/>
            <person name="Ohkuma M."/>
        </authorList>
    </citation>
    <scope>NUCLEOTIDE SEQUENCE</scope>
    <source>
        <strain evidence="2">JCM 17820</strain>
    </source>
</reference>
<dbReference type="AlphaFoldDB" id="A0A830GPQ2"/>
<organism evidence="2 3">
    <name type="scientific">Haloarcula pellucida</name>
    <dbReference type="NCBI Taxonomy" id="1427151"/>
    <lineage>
        <taxon>Archaea</taxon>
        <taxon>Methanobacteriati</taxon>
        <taxon>Methanobacteriota</taxon>
        <taxon>Stenosarchaea group</taxon>
        <taxon>Halobacteria</taxon>
        <taxon>Halobacteriales</taxon>
        <taxon>Haloarculaceae</taxon>
        <taxon>Haloarcula</taxon>
    </lineage>
</organism>
<dbReference type="EMBL" id="BMOU01000006">
    <property type="protein sequence ID" value="GGO01047.1"/>
    <property type="molecule type" value="Genomic_DNA"/>
</dbReference>
<dbReference type="PANTHER" id="PTHR36174:SF1">
    <property type="entry name" value="LIPID II:GLYCINE GLYCYLTRANSFERASE"/>
    <property type="match status" value="1"/>
</dbReference>
<dbReference type="Proteomes" id="UP000605784">
    <property type="component" value="Unassembled WGS sequence"/>
</dbReference>
<dbReference type="PANTHER" id="PTHR36174">
    <property type="entry name" value="LIPID II:GLYCINE GLYCYLTRANSFERASE"/>
    <property type="match status" value="1"/>
</dbReference>
<accession>A0A830GPQ2</accession>
<evidence type="ECO:0000313" key="2">
    <source>
        <dbReference type="EMBL" id="GGO01047.1"/>
    </source>
</evidence>
<dbReference type="InterPro" id="IPR038740">
    <property type="entry name" value="BioF2-like_GNAT_dom"/>
</dbReference>
<reference evidence="2" key="1">
    <citation type="journal article" date="2014" name="Int. J. Syst. Evol. Microbiol.">
        <title>Complete genome sequence of Corynebacterium casei LMG S-19264T (=DSM 44701T), isolated from a smear-ripened cheese.</title>
        <authorList>
            <consortium name="US DOE Joint Genome Institute (JGI-PGF)"/>
            <person name="Walter F."/>
            <person name="Albersmeier A."/>
            <person name="Kalinowski J."/>
            <person name="Ruckert C."/>
        </authorList>
    </citation>
    <scope>NUCLEOTIDE SEQUENCE</scope>
    <source>
        <strain evidence="2">JCM 17820</strain>
    </source>
</reference>
<dbReference type="InterPro" id="IPR016181">
    <property type="entry name" value="Acyl_CoA_acyltransferase"/>
</dbReference>
<dbReference type="SUPFAM" id="SSF55729">
    <property type="entry name" value="Acyl-CoA N-acyltransferases (Nat)"/>
    <property type="match status" value="1"/>
</dbReference>
<feature type="domain" description="BioF2-like acetyltransferase" evidence="1">
    <location>
        <begin position="166"/>
        <end position="295"/>
    </location>
</feature>
<dbReference type="InterPro" id="IPR050644">
    <property type="entry name" value="PG_Glycine_Bridge_Synth"/>
</dbReference>
<gene>
    <name evidence="2" type="ORF">GCM10009030_34350</name>
</gene>
<dbReference type="Gene3D" id="3.40.630.30">
    <property type="match status" value="1"/>
</dbReference>
<proteinExistence type="predicted"/>
<sequence length="354" mass="38451">MTDLTTSVHRSITEVKQGEWNAIVAQQSRTGSVFERYEWLKAYEDATGASARHVQVRKNGTLVGVHPAFVRPIPGTPFRFLGPAKPGSNGAMIATDEAAVFDAIADEMAALTGGRTIGHLLRPAGGDSLRYATRLRDRGYFPSVRDCQFVLDTDRPWDAVAADLSQKKRRNLRKADEAGVSGTDVAVTADSIDAFAARHAEHVRRLDGDGASPEFLRALLAALGDRLQLFRATDAAGDPAGELLAVRDDERDCLDLLFPAYDPANFRQFPSEVLYRAAIQWGIDAGYGTCNFGETTPDFADGTFSFKTAFGGRSVPTVRWERVDSLVGRVLYLLGSDRVVARLFGSALGRRPGG</sequence>
<dbReference type="Pfam" id="PF13480">
    <property type="entry name" value="Acetyltransf_6"/>
    <property type="match status" value="1"/>
</dbReference>
<keyword evidence="3" id="KW-1185">Reference proteome</keyword>
<comment type="caution">
    <text evidence="2">The sequence shown here is derived from an EMBL/GenBank/DDBJ whole genome shotgun (WGS) entry which is preliminary data.</text>
</comment>